<dbReference type="AlphaFoldDB" id="A0A0J9X4R2"/>
<organism evidence="3 4">
    <name type="scientific">Geotrichum candidum</name>
    <name type="common">Oospora lactis</name>
    <name type="synonym">Dipodascus geotrichum</name>
    <dbReference type="NCBI Taxonomy" id="1173061"/>
    <lineage>
        <taxon>Eukaryota</taxon>
        <taxon>Fungi</taxon>
        <taxon>Dikarya</taxon>
        <taxon>Ascomycota</taxon>
        <taxon>Saccharomycotina</taxon>
        <taxon>Dipodascomycetes</taxon>
        <taxon>Dipodascales</taxon>
        <taxon>Dipodascaceae</taxon>
        <taxon>Geotrichum</taxon>
    </lineage>
</organism>
<comment type="caution">
    <text evidence="3">The sequence shown here is derived from an EMBL/GenBank/DDBJ whole genome shotgun (WGS) entry which is preliminary data.</text>
</comment>
<evidence type="ECO:0000259" key="2">
    <source>
        <dbReference type="Pfam" id="PF10307"/>
    </source>
</evidence>
<dbReference type="PANTHER" id="PTHR10335:SF23">
    <property type="entry name" value="OB FOLD-CONTAINING PROTEIN, NUCLEIC ACID BINDING"/>
    <property type="match status" value="1"/>
</dbReference>
<dbReference type="GO" id="GO:1990259">
    <property type="term" value="F:histone H2AQ104 methyltransferase activity"/>
    <property type="evidence" value="ECO:0007669"/>
    <property type="project" value="TreeGrafter"/>
</dbReference>
<feature type="compositionally biased region" description="Basic residues" evidence="1">
    <location>
        <begin position="25"/>
        <end position="40"/>
    </location>
</feature>
<dbReference type="EMBL" id="CCBN010000002">
    <property type="protein sequence ID" value="CDO51747.1"/>
    <property type="molecule type" value="Genomic_DNA"/>
</dbReference>
<dbReference type="InterPro" id="IPR018812">
    <property type="entry name" value="SAK_HAD"/>
</dbReference>
<dbReference type="GO" id="GO:0032040">
    <property type="term" value="C:small-subunit processome"/>
    <property type="evidence" value="ECO:0007669"/>
    <property type="project" value="TreeGrafter"/>
</dbReference>
<gene>
    <name evidence="3" type="ORF">BN980_GECA02s00065g</name>
</gene>
<protein>
    <recommendedName>
        <fullName evidence="2">Swiss Army Knife RNA repair protein HAD domain-containing protein</fullName>
    </recommendedName>
</protein>
<feature type="domain" description="Swiss Army Knife RNA repair protein HAD" evidence="2">
    <location>
        <begin position="88"/>
        <end position="279"/>
    </location>
</feature>
<keyword evidence="4" id="KW-1185">Reference proteome</keyword>
<dbReference type="Proteomes" id="UP000242525">
    <property type="component" value="Unassembled WGS sequence"/>
</dbReference>
<evidence type="ECO:0000313" key="4">
    <source>
        <dbReference type="Proteomes" id="UP000242525"/>
    </source>
</evidence>
<dbReference type="PANTHER" id="PTHR10335">
    <property type="entry name" value="RRNA 2-O-METHYLTRANSFERASE FIBRILLARIN"/>
    <property type="match status" value="1"/>
</dbReference>
<accession>A0A0J9X4R2</accession>
<dbReference type="GO" id="GO:0031428">
    <property type="term" value="C:box C/D methylation guide snoRNP complex"/>
    <property type="evidence" value="ECO:0007669"/>
    <property type="project" value="TreeGrafter"/>
</dbReference>
<evidence type="ECO:0000256" key="1">
    <source>
        <dbReference type="SAM" id="MobiDB-lite"/>
    </source>
</evidence>
<dbReference type="OrthoDB" id="5596992at2759"/>
<dbReference type="GO" id="GO:0008649">
    <property type="term" value="F:rRNA methyltransferase activity"/>
    <property type="evidence" value="ECO:0007669"/>
    <property type="project" value="TreeGrafter"/>
</dbReference>
<feature type="region of interest" description="Disordered" evidence="1">
    <location>
        <begin position="1"/>
        <end position="50"/>
    </location>
</feature>
<reference evidence="3" key="1">
    <citation type="submission" date="2014-03" db="EMBL/GenBank/DDBJ databases">
        <authorList>
            <person name="Casaregola S."/>
        </authorList>
    </citation>
    <scope>NUCLEOTIDE SEQUENCE [LARGE SCALE GENOMIC DNA]</scope>
    <source>
        <strain evidence="3">CLIB 918</strain>
    </source>
</reference>
<dbReference type="GO" id="GO:0003723">
    <property type="term" value="F:RNA binding"/>
    <property type="evidence" value="ECO:0007669"/>
    <property type="project" value="TreeGrafter"/>
</dbReference>
<proteinExistence type="predicted"/>
<name>A0A0J9X4R2_GEOCN</name>
<dbReference type="Pfam" id="PF10307">
    <property type="entry name" value="HAD_SAK_1"/>
    <property type="match status" value="1"/>
</dbReference>
<dbReference type="GO" id="GO:0000494">
    <property type="term" value="P:box C/D sno(s)RNA 3'-end processing"/>
    <property type="evidence" value="ECO:0007669"/>
    <property type="project" value="TreeGrafter"/>
</dbReference>
<evidence type="ECO:0000313" key="3">
    <source>
        <dbReference type="EMBL" id="CDO51747.1"/>
    </source>
</evidence>
<sequence length="446" mass="51075">MYRPTNSLPAVPRRNPKYSQSAYKVVKHKPRKQQHHHSHPKPGGIPPELTDPTISPLIKYGLPDTPDVPVEGIDCIHIYDFDNTLFISPPPNYELYTSQSIEMLQNPSTIHSGGWWQDTRFIRAIGRGWDTEREAAWEGWWNEDIVELVRDSMANPRALTVLLTGRGLHFGPTIAEICASKGLKFDAIILKNPAFPRTLDFKTNVITDLLEWYRGVNDISVYEDRVWHQRKFKKFLIEYQQAMRKSLRYNVVLVVGLVKFLDPEVEIALLKQSIEEHNNAYSQRLLQYPNNHGLAMIDVHLFTGYVLKSQSRADLLNAYARLIPAAVRDTLKFHANAIVIRYIKASAKKTAHLKYGATYRWVATHFGQFNDEIWAVKVAPVVDETGNAAFQPLVETPMVILAHKKRTNGSYVASKIEEWIPLDSCVEIVTQVGDWNSKKIKKRQDL</sequence>